<evidence type="ECO:0000313" key="1">
    <source>
        <dbReference type="EMBL" id="OIQ87951.1"/>
    </source>
</evidence>
<dbReference type="PANTHER" id="PTHR35271">
    <property type="entry name" value="ABC TRANSPORTER, SUBSTRATE-BINDING LIPOPROTEIN-RELATED"/>
    <property type="match status" value="1"/>
</dbReference>
<protein>
    <submittedName>
        <fullName evidence="1">ABC transporter substrate binding protein</fullName>
    </submittedName>
</protein>
<dbReference type="AlphaFoldDB" id="A0A1J5R7B7"/>
<proteinExistence type="predicted"/>
<comment type="caution">
    <text evidence="1">The sequence shown here is derived from an EMBL/GenBank/DDBJ whole genome shotgun (WGS) entry which is preliminary data.</text>
</comment>
<dbReference type="Gene3D" id="3.40.50.2300">
    <property type="match status" value="2"/>
</dbReference>
<accession>A0A1J5R7B7</accession>
<dbReference type="CDD" id="cd06325">
    <property type="entry name" value="PBP1_ABC_unchar_transporter"/>
    <property type="match status" value="1"/>
</dbReference>
<reference evidence="1" key="1">
    <citation type="submission" date="2016-10" db="EMBL/GenBank/DDBJ databases">
        <title>Sequence of Gallionella enrichment culture.</title>
        <authorList>
            <person name="Poehlein A."/>
            <person name="Muehling M."/>
            <person name="Daniel R."/>
        </authorList>
    </citation>
    <scope>NUCLEOTIDE SEQUENCE</scope>
</reference>
<name>A0A1J5R7B7_9ZZZZ</name>
<dbReference type="SUPFAM" id="SSF53822">
    <property type="entry name" value="Periplasmic binding protein-like I"/>
    <property type="match status" value="1"/>
</dbReference>
<dbReference type="PANTHER" id="PTHR35271:SF1">
    <property type="entry name" value="ABC TRANSPORTER, SUBSTRATE-BINDING LIPOPROTEIN"/>
    <property type="match status" value="1"/>
</dbReference>
<organism evidence="1">
    <name type="scientific">mine drainage metagenome</name>
    <dbReference type="NCBI Taxonomy" id="410659"/>
    <lineage>
        <taxon>unclassified sequences</taxon>
        <taxon>metagenomes</taxon>
        <taxon>ecological metagenomes</taxon>
    </lineage>
</organism>
<dbReference type="InterPro" id="IPR028082">
    <property type="entry name" value="Peripla_BP_I"/>
</dbReference>
<sequence>MLLSRFSPALLAAAVAAPLLIASPVLAAAQKVVKITAIVEHPALDACRKGALDELAAEGFVPGKNLSVEFQSAQGDVGTAGQIAKKFVGDAPDVIVAIATPSAQAAVAAAHGTVPVVFSAVSDPVGARLVSSLEHPGANVTGVTDRLPLQQHLAMMRQILPHLKRLGVLYNPGEANSVSEVARLKTIAAAQGITVVEGPAPDSNSVLGAARSLAGKVDAFYTPTDNTVVSALEAVVKVGIDTQLPVFAGDTGSVPRGAIAAVGFDYYDVGRQTGKIVARILKGEKPGDIAVEGVNKTNLALNPAMAAKMGITFPPALLKSATTIVK</sequence>
<dbReference type="EMBL" id="MLJW01000395">
    <property type="protein sequence ID" value="OIQ87951.1"/>
    <property type="molecule type" value="Genomic_DNA"/>
</dbReference>
<dbReference type="InterPro" id="IPR007487">
    <property type="entry name" value="ABC_transpt-TYRBP-like"/>
</dbReference>
<dbReference type="Pfam" id="PF04392">
    <property type="entry name" value="ABC_sub_bind"/>
    <property type="match status" value="1"/>
</dbReference>
<gene>
    <name evidence="1" type="ORF">GALL_301730</name>
</gene>